<evidence type="ECO:0000313" key="1">
    <source>
        <dbReference type="EMBL" id="RDB60683.1"/>
    </source>
</evidence>
<protein>
    <submittedName>
        <fullName evidence="1">YhcH/YjgK/YiaL family protein</fullName>
    </submittedName>
</protein>
<dbReference type="EMBL" id="PPTO01000002">
    <property type="protein sequence ID" value="RDB60683.1"/>
    <property type="molecule type" value="Genomic_DNA"/>
</dbReference>
<gene>
    <name evidence="1" type="ORF">C1881_02040</name>
</gene>
<comment type="caution">
    <text evidence="1">The sequence shown here is derived from an EMBL/GenBank/DDBJ whole genome shotgun (WGS) entry which is preliminary data.</text>
</comment>
<dbReference type="NCBIfam" id="TIGR00022">
    <property type="entry name" value="YhcH/YjgK/YiaL family protein"/>
    <property type="match status" value="1"/>
</dbReference>
<proteinExistence type="predicted"/>
<organism evidence="1 2">
    <name type="scientific">Slackia isoflavoniconvertens</name>
    <dbReference type="NCBI Taxonomy" id="572010"/>
    <lineage>
        <taxon>Bacteria</taxon>
        <taxon>Bacillati</taxon>
        <taxon>Actinomycetota</taxon>
        <taxon>Coriobacteriia</taxon>
        <taxon>Eggerthellales</taxon>
        <taxon>Eggerthellaceae</taxon>
        <taxon>Slackia</taxon>
    </lineage>
</organism>
<dbReference type="InterPro" id="IPR037012">
    <property type="entry name" value="NanQ/TabA/YiaL_sf"/>
</dbReference>
<dbReference type="PANTHER" id="PTHR34986">
    <property type="entry name" value="EVOLVED BETA-GALACTOSIDASE SUBUNIT BETA"/>
    <property type="match status" value="1"/>
</dbReference>
<sequence>MVMRGFGIRNKEGHPMIFGNIESTDLSTIGHEGVRRAIRWAREHDLSALPCGRNDIDGDALYVNVAEYDSKAFEDCKFEAHKRYIDVQVVASGIERIDSQVIAKCEAGEFDEEGDFMLLEGEAATQVILEPGSFAAYFPDDAHKPGIAVDGASHNKKCVFKVLV</sequence>
<dbReference type="AlphaFoldDB" id="A0A369LM89"/>
<dbReference type="Pfam" id="PF04074">
    <property type="entry name" value="DUF386"/>
    <property type="match status" value="1"/>
</dbReference>
<reference evidence="1 2" key="1">
    <citation type="journal article" date="2018" name="Elife">
        <title>Discovery and characterization of a prevalent human gut bacterial enzyme sufficient for the inactivation of a family of plant toxins.</title>
        <authorList>
            <person name="Koppel N."/>
            <person name="Bisanz J.E."/>
            <person name="Pandelia M.E."/>
            <person name="Turnbaugh P.J."/>
            <person name="Balskus E.P."/>
        </authorList>
    </citation>
    <scope>NUCLEOTIDE SEQUENCE [LARGE SCALE GENOMIC DNA]</scope>
    <source>
        <strain evidence="1 2">OB21 GAM31</strain>
    </source>
</reference>
<name>A0A369LM89_9ACTN</name>
<evidence type="ECO:0000313" key="2">
    <source>
        <dbReference type="Proteomes" id="UP000253975"/>
    </source>
</evidence>
<dbReference type="PANTHER" id="PTHR34986:SF1">
    <property type="entry name" value="PROTEIN YIAL"/>
    <property type="match status" value="1"/>
</dbReference>
<dbReference type="GO" id="GO:0005829">
    <property type="term" value="C:cytosol"/>
    <property type="evidence" value="ECO:0007669"/>
    <property type="project" value="TreeGrafter"/>
</dbReference>
<dbReference type="SUPFAM" id="SSF51197">
    <property type="entry name" value="Clavaminate synthase-like"/>
    <property type="match status" value="1"/>
</dbReference>
<dbReference type="InterPro" id="IPR004375">
    <property type="entry name" value="NanQ/TabA/YiaL"/>
</dbReference>
<dbReference type="Gene3D" id="2.60.120.370">
    <property type="entry name" value="YhcH/YjgK/YiaL"/>
    <property type="match status" value="1"/>
</dbReference>
<dbReference type="Proteomes" id="UP000253975">
    <property type="component" value="Unassembled WGS sequence"/>
</dbReference>
<accession>A0A369LM89</accession>